<sequence>MGAEERLNHTNAFAAAKAISKRRELDKQRESGKRDNRYRNEYDRDNQYSSTIRRPTDSSVPTRPQQQDYRNYRDQNRNPVQNYIKSQRTYPEDTRRRTETRRVEFTSETSRPYGNTTREHHQKGYQNNPLNSQTVFKTCHYCKKPGHDINECRRREYNNNIRRNNETGNAKTSPGNDAVPTGSKKPTRPLNPIVLTTNQEAEIEMIMPQTQG</sequence>
<reference evidence="2 3" key="1">
    <citation type="submission" date="2016-03" db="EMBL/GenBank/DDBJ databases">
        <title>Cyphomyrmex costatus WGS genome.</title>
        <authorList>
            <person name="Nygaard S."/>
            <person name="Hu H."/>
            <person name="Boomsma J."/>
            <person name="Zhang G."/>
        </authorList>
    </citation>
    <scope>NUCLEOTIDE SEQUENCE [LARGE SCALE GENOMIC DNA]</scope>
    <source>
        <strain evidence="2">MS0001</strain>
        <tissue evidence="2">Whole body</tissue>
    </source>
</reference>
<proteinExistence type="predicted"/>
<feature type="compositionally biased region" description="Basic and acidic residues" evidence="1">
    <location>
        <begin position="90"/>
        <end position="105"/>
    </location>
</feature>
<keyword evidence="3" id="KW-1185">Reference proteome</keyword>
<feature type="compositionally biased region" description="Basic and acidic residues" evidence="1">
    <location>
        <begin position="21"/>
        <end position="46"/>
    </location>
</feature>
<dbReference type="Proteomes" id="UP000078542">
    <property type="component" value="Unassembled WGS sequence"/>
</dbReference>
<feature type="compositionally biased region" description="Polar residues" evidence="1">
    <location>
        <begin position="77"/>
        <end position="87"/>
    </location>
</feature>
<feature type="region of interest" description="Disordered" evidence="1">
    <location>
        <begin position="1"/>
        <end position="129"/>
    </location>
</feature>
<organism evidence="2 3">
    <name type="scientific">Cyphomyrmex costatus</name>
    <dbReference type="NCBI Taxonomy" id="456900"/>
    <lineage>
        <taxon>Eukaryota</taxon>
        <taxon>Metazoa</taxon>
        <taxon>Ecdysozoa</taxon>
        <taxon>Arthropoda</taxon>
        <taxon>Hexapoda</taxon>
        <taxon>Insecta</taxon>
        <taxon>Pterygota</taxon>
        <taxon>Neoptera</taxon>
        <taxon>Endopterygota</taxon>
        <taxon>Hymenoptera</taxon>
        <taxon>Apocrita</taxon>
        <taxon>Aculeata</taxon>
        <taxon>Formicoidea</taxon>
        <taxon>Formicidae</taxon>
        <taxon>Myrmicinae</taxon>
        <taxon>Cyphomyrmex</taxon>
    </lineage>
</organism>
<dbReference type="AlphaFoldDB" id="A0A151IHR6"/>
<feature type="compositionally biased region" description="Polar residues" evidence="1">
    <location>
        <begin position="49"/>
        <end position="69"/>
    </location>
</feature>
<dbReference type="STRING" id="456900.A0A151IHR6"/>
<protein>
    <submittedName>
        <fullName evidence="2">Uncharacterized protein</fullName>
    </submittedName>
</protein>
<dbReference type="EMBL" id="KQ977585">
    <property type="protein sequence ID" value="KYN01708.1"/>
    <property type="molecule type" value="Genomic_DNA"/>
</dbReference>
<evidence type="ECO:0000256" key="1">
    <source>
        <dbReference type="SAM" id="MobiDB-lite"/>
    </source>
</evidence>
<name>A0A151IHR6_9HYME</name>
<evidence type="ECO:0000313" key="3">
    <source>
        <dbReference type="Proteomes" id="UP000078542"/>
    </source>
</evidence>
<accession>A0A151IHR6</accession>
<feature type="region of interest" description="Disordered" evidence="1">
    <location>
        <begin position="161"/>
        <end position="200"/>
    </location>
</feature>
<gene>
    <name evidence="2" type="ORF">ALC62_07493</name>
</gene>
<evidence type="ECO:0000313" key="2">
    <source>
        <dbReference type="EMBL" id="KYN01708.1"/>
    </source>
</evidence>